<dbReference type="PANTHER" id="PTHR48022">
    <property type="entry name" value="PLASTIDIC GLUCOSE TRANSPORTER 4"/>
    <property type="match status" value="1"/>
</dbReference>
<dbReference type="HOGENOM" id="CLU_001265_30_1_1"/>
<dbReference type="RefSeq" id="XP_004178079.1">
    <property type="nucleotide sequence ID" value="XM_004178031.1"/>
</dbReference>
<feature type="transmembrane region" description="Helical" evidence="8">
    <location>
        <begin position="334"/>
        <end position="358"/>
    </location>
</feature>
<keyword evidence="5 8" id="KW-1133">Transmembrane helix</keyword>
<name>I2GWQ8_HENB6</name>
<dbReference type="Gene3D" id="1.20.1250.20">
    <property type="entry name" value="MFS general substrate transporter like domains"/>
    <property type="match status" value="1"/>
</dbReference>
<evidence type="ECO:0000313" key="11">
    <source>
        <dbReference type="Proteomes" id="UP000002866"/>
    </source>
</evidence>
<dbReference type="OrthoDB" id="2241241at2759"/>
<accession>I2GWQ8</accession>
<dbReference type="GO" id="GO:0005351">
    <property type="term" value="F:carbohydrate:proton symporter activity"/>
    <property type="evidence" value="ECO:0007669"/>
    <property type="project" value="TreeGrafter"/>
</dbReference>
<dbReference type="PROSITE" id="PS50850">
    <property type="entry name" value="MFS"/>
    <property type="match status" value="1"/>
</dbReference>
<keyword evidence="4 8" id="KW-0812">Transmembrane</keyword>
<sequence length="536" mass="59810">MIAPKLENKSDDLLDIKKSQLEISDNKGIYETETELEGEVEVRNEISVVNSKSDNEITSQCTESSNQNLVKPILLCAMVSFGGFLLGWDIGTIGGIVNMPSFQENFGNTLSLETGTNYFTETTKGLIVAIFNLAALVGGITIPRVSSFWGRKIGMHISAVTYFVGILIQIIPNNNWIQFLVGRIIAGIAVGSYTVLVPMYVSESSPVKIRGSMIALYQLIITLAIVLGNLLNYFCKTYITDIHNNNTWRIPISLGLLWVAFVFIGVFFVPESPQFLAKVKYDEIGAKKSLSIMNGVPEDNILIKILLDDMFNESIERPNKTKKRFEFITGEPKLGLRLFIGVFVMGIQQLSGINYFFYYGTSIFNKVGIQNPYLTAIILSSVNFFGTCWSIYFIEFFGRRGCLIIGATGMMLSLTIFSSIASFGMHLKSTGVIMIISTCVYVLFFATTLGPASFVLISELYPIKTRVTSISICSGFNWLMNFLVSFLTPIITKHIGYKFGYIFVGSLVVGIIFDIFMLPETKGRSENEINEYYRKK</sequence>
<feature type="transmembrane region" description="Helical" evidence="8">
    <location>
        <begin position="153"/>
        <end position="171"/>
    </location>
</feature>
<evidence type="ECO:0000259" key="9">
    <source>
        <dbReference type="PROSITE" id="PS50850"/>
    </source>
</evidence>
<feature type="transmembrane region" description="Helical" evidence="8">
    <location>
        <begin position="401"/>
        <end position="425"/>
    </location>
</feature>
<comment type="subcellular location">
    <subcellularLocation>
        <location evidence="1">Membrane</location>
        <topology evidence="1">Multi-pass membrane protein</topology>
    </subcellularLocation>
</comment>
<comment type="similarity">
    <text evidence="2 7">Belongs to the major facilitator superfamily. Sugar transporter (TC 2.A.1.1) family.</text>
</comment>
<protein>
    <recommendedName>
        <fullName evidence="9">Major facilitator superfamily (MFS) profile domain-containing protein</fullName>
    </recommendedName>
</protein>
<dbReference type="InterPro" id="IPR050360">
    <property type="entry name" value="MFS_Sugar_Transporters"/>
</dbReference>
<dbReference type="GO" id="GO:0005886">
    <property type="term" value="C:plasma membrane"/>
    <property type="evidence" value="ECO:0007669"/>
    <property type="project" value="TreeGrafter"/>
</dbReference>
<dbReference type="PANTHER" id="PTHR48022:SF50">
    <property type="entry name" value="HEXOSE TRANSPORTER HXT14"/>
    <property type="match status" value="1"/>
</dbReference>
<evidence type="ECO:0000256" key="2">
    <source>
        <dbReference type="ARBA" id="ARBA00010992"/>
    </source>
</evidence>
<dbReference type="NCBIfam" id="TIGR00879">
    <property type="entry name" value="SP"/>
    <property type="match status" value="1"/>
</dbReference>
<dbReference type="AlphaFoldDB" id="I2GWQ8"/>
<evidence type="ECO:0000256" key="7">
    <source>
        <dbReference type="RuleBase" id="RU003346"/>
    </source>
</evidence>
<dbReference type="eggNOG" id="KOG0254">
    <property type="taxonomic scope" value="Eukaryota"/>
</dbReference>
<evidence type="ECO:0000256" key="6">
    <source>
        <dbReference type="ARBA" id="ARBA00023136"/>
    </source>
</evidence>
<evidence type="ECO:0000256" key="8">
    <source>
        <dbReference type="SAM" id="Phobius"/>
    </source>
</evidence>
<evidence type="ECO:0000256" key="4">
    <source>
        <dbReference type="ARBA" id="ARBA00022692"/>
    </source>
</evidence>
<dbReference type="InterPro" id="IPR036259">
    <property type="entry name" value="MFS_trans_sf"/>
</dbReference>
<feature type="domain" description="Major facilitator superfamily (MFS) profile" evidence="9">
    <location>
        <begin position="75"/>
        <end position="522"/>
    </location>
</feature>
<dbReference type="InParanoid" id="I2GWQ8"/>
<reference evidence="10 11" key="1">
    <citation type="journal article" date="2011" name="Proc. Natl. Acad. Sci. U.S.A.">
        <title>Evolutionary erosion of yeast sex chromosomes by mating-type switching accidents.</title>
        <authorList>
            <person name="Gordon J.L."/>
            <person name="Armisen D."/>
            <person name="Proux-Wera E."/>
            <person name="Oheigeartaigh S.S."/>
            <person name="Byrne K.P."/>
            <person name="Wolfe K.H."/>
        </authorList>
    </citation>
    <scope>NUCLEOTIDE SEQUENCE [LARGE SCALE GENOMIC DNA]</scope>
    <source>
        <strain evidence="11">ATCC 34711 / CBS 6284 / DSM 70876 / NBRC 10599 / NRRL Y-10934 / UCD 77-7</strain>
    </source>
</reference>
<gene>
    <name evidence="10" type="primary">TBLA0A07710</name>
    <name evidence="10" type="ORF">TBLA_0A07710</name>
</gene>
<evidence type="ECO:0000256" key="3">
    <source>
        <dbReference type="ARBA" id="ARBA00022448"/>
    </source>
</evidence>
<dbReference type="CDD" id="cd17356">
    <property type="entry name" value="MFS_HXT"/>
    <property type="match status" value="1"/>
</dbReference>
<dbReference type="GeneID" id="14492892"/>
<dbReference type="KEGG" id="tbl:TBLA_0A07710"/>
<dbReference type="PROSITE" id="PS00217">
    <property type="entry name" value="SUGAR_TRANSPORT_2"/>
    <property type="match status" value="1"/>
</dbReference>
<feature type="transmembrane region" description="Helical" evidence="8">
    <location>
        <begin position="499"/>
        <end position="518"/>
    </location>
</feature>
<dbReference type="InterPro" id="IPR003663">
    <property type="entry name" value="Sugar/inositol_transpt"/>
</dbReference>
<feature type="transmembrane region" description="Helical" evidence="8">
    <location>
        <begin position="177"/>
        <end position="201"/>
    </location>
</feature>
<feature type="transmembrane region" description="Helical" evidence="8">
    <location>
        <begin position="469"/>
        <end position="487"/>
    </location>
</feature>
<dbReference type="PROSITE" id="PS00216">
    <property type="entry name" value="SUGAR_TRANSPORT_1"/>
    <property type="match status" value="1"/>
</dbReference>
<evidence type="ECO:0000256" key="5">
    <source>
        <dbReference type="ARBA" id="ARBA00022989"/>
    </source>
</evidence>
<dbReference type="InterPro" id="IPR020846">
    <property type="entry name" value="MFS_dom"/>
</dbReference>
<feature type="transmembrane region" description="Helical" evidence="8">
    <location>
        <begin position="213"/>
        <end position="230"/>
    </location>
</feature>
<evidence type="ECO:0000256" key="1">
    <source>
        <dbReference type="ARBA" id="ARBA00004141"/>
    </source>
</evidence>
<keyword evidence="6 8" id="KW-0472">Membrane</keyword>
<dbReference type="SUPFAM" id="SSF103473">
    <property type="entry name" value="MFS general substrate transporter"/>
    <property type="match status" value="1"/>
</dbReference>
<dbReference type="Pfam" id="PF00083">
    <property type="entry name" value="Sugar_tr"/>
    <property type="match status" value="1"/>
</dbReference>
<feature type="transmembrane region" description="Helical" evidence="8">
    <location>
        <begin position="250"/>
        <end position="270"/>
    </location>
</feature>
<dbReference type="PRINTS" id="PR00171">
    <property type="entry name" value="SUGRTRNSPORT"/>
</dbReference>
<dbReference type="InterPro" id="IPR005829">
    <property type="entry name" value="Sugar_transporter_CS"/>
</dbReference>
<keyword evidence="11" id="KW-1185">Reference proteome</keyword>
<feature type="transmembrane region" description="Helical" evidence="8">
    <location>
        <begin position="431"/>
        <end position="457"/>
    </location>
</feature>
<dbReference type="OMA" id="NQYIAAF"/>
<dbReference type="EMBL" id="HE806316">
    <property type="protein sequence ID" value="CCH58560.1"/>
    <property type="molecule type" value="Genomic_DNA"/>
</dbReference>
<dbReference type="InterPro" id="IPR005828">
    <property type="entry name" value="MFS_sugar_transport-like"/>
</dbReference>
<feature type="transmembrane region" description="Helical" evidence="8">
    <location>
        <begin position="126"/>
        <end position="146"/>
    </location>
</feature>
<organism evidence="10 11">
    <name type="scientific">Henningerozyma blattae (strain ATCC 34711 / CBS 6284 / DSM 70876 / NBRC 10599 / NRRL Y-10934 / UCD 77-7)</name>
    <name type="common">Yeast</name>
    <name type="synonym">Tetrapisispora blattae</name>
    <dbReference type="NCBI Taxonomy" id="1071380"/>
    <lineage>
        <taxon>Eukaryota</taxon>
        <taxon>Fungi</taxon>
        <taxon>Dikarya</taxon>
        <taxon>Ascomycota</taxon>
        <taxon>Saccharomycotina</taxon>
        <taxon>Saccharomycetes</taxon>
        <taxon>Saccharomycetales</taxon>
        <taxon>Saccharomycetaceae</taxon>
        <taxon>Henningerozyma</taxon>
    </lineage>
</organism>
<keyword evidence="3 7" id="KW-0813">Transport</keyword>
<feature type="transmembrane region" description="Helical" evidence="8">
    <location>
        <begin position="373"/>
        <end position="394"/>
    </location>
</feature>
<evidence type="ECO:0000313" key="10">
    <source>
        <dbReference type="EMBL" id="CCH58560.1"/>
    </source>
</evidence>
<proteinExistence type="inferred from homology"/>
<dbReference type="Proteomes" id="UP000002866">
    <property type="component" value="Chromosome 1"/>
</dbReference>